<dbReference type="PROSITE" id="PS50812">
    <property type="entry name" value="PWWP"/>
    <property type="match status" value="1"/>
</dbReference>
<name>A0A165QLA6_9AGAM</name>
<reference evidence="3 4" key="1">
    <citation type="journal article" date="2016" name="Mol. Biol. Evol.">
        <title>Comparative Genomics of Early-Diverging Mushroom-Forming Fungi Provides Insights into the Origins of Lignocellulose Decay Capabilities.</title>
        <authorList>
            <person name="Nagy L.G."/>
            <person name="Riley R."/>
            <person name="Tritt A."/>
            <person name="Adam C."/>
            <person name="Daum C."/>
            <person name="Floudas D."/>
            <person name="Sun H."/>
            <person name="Yadav J.S."/>
            <person name="Pangilinan J."/>
            <person name="Larsson K.H."/>
            <person name="Matsuura K."/>
            <person name="Barry K."/>
            <person name="Labutti K."/>
            <person name="Kuo R."/>
            <person name="Ohm R.A."/>
            <person name="Bhattacharya S.S."/>
            <person name="Shirouzu T."/>
            <person name="Yoshinaga Y."/>
            <person name="Martin F.M."/>
            <person name="Grigoriev I.V."/>
            <person name="Hibbett D.S."/>
        </authorList>
    </citation>
    <scope>NUCLEOTIDE SEQUENCE [LARGE SCALE GENOMIC DNA]</scope>
    <source>
        <strain evidence="3 4">HHB14362 ss-1</strain>
    </source>
</reference>
<organism evidence="3 4">
    <name type="scientific">Neolentinus lepideus HHB14362 ss-1</name>
    <dbReference type="NCBI Taxonomy" id="1314782"/>
    <lineage>
        <taxon>Eukaryota</taxon>
        <taxon>Fungi</taxon>
        <taxon>Dikarya</taxon>
        <taxon>Basidiomycota</taxon>
        <taxon>Agaricomycotina</taxon>
        <taxon>Agaricomycetes</taxon>
        <taxon>Gloeophyllales</taxon>
        <taxon>Gloeophyllaceae</taxon>
        <taxon>Neolentinus</taxon>
    </lineage>
</organism>
<dbReference type="SMART" id="SM00293">
    <property type="entry name" value="PWWP"/>
    <property type="match status" value="1"/>
</dbReference>
<sequence length="417" mass="46621">MAKKGKTEHEQTYSSRDIVLAKVRGYPAWPGMVVDPETVPPHVAKERPQGKKSTFYCVRFFPAGDYAWIVPKDISRLQKHEIEAYISEPHKKSGDLLIGYKTALSPEKWEEERENARAELEQYEAEAEVDQLESEVDEGEDGEKKSKSKKRKRESETPAKSKAKPKKKDVETPAKKKATGGSKKKNGTKPNAMVESEDEGGADADADASRKKEESAPPTKKSKREEEEADSALTNDPEATKVKDWRHKLQKAFLNTKSAMKPEEMPELDKLFTTVEQYDNMTLQYLQFSKIGKVMRHIVALKDEAVPRDDEFKFRERAKVLVDKWHEILDAKKEKPAAANGTASDSAKEDAKEGPKEEAEEKMEVDTTPTEEKVNGTTTETTENPKEDPALAAESDADADADAPAVTEPADIPMATE</sequence>
<dbReference type="InterPro" id="IPR035441">
    <property type="entry name" value="TFIIS/LEDGF_dom_sf"/>
</dbReference>
<dbReference type="SUPFAM" id="SSF63748">
    <property type="entry name" value="Tudor/PWWP/MBT"/>
    <property type="match status" value="1"/>
</dbReference>
<feature type="compositionally biased region" description="Basic and acidic residues" evidence="1">
    <location>
        <begin position="346"/>
        <end position="374"/>
    </location>
</feature>
<dbReference type="EMBL" id="KV425594">
    <property type="protein sequence ID" value="KZT22577.1"/>
    <property type="molecule type" value="Genomic_DNA"/>
</dbReference>
<dbReference type="InParanoid" id="A0A165QLA6"/>
<dbReference type="Pfam" id="PF00855">
    <property type="entry name" value="PWWP"/>
    <property type="match status" value="1"/>
</dbReference>
<evidence type="ECO:0000313" key="3">
    <source>
        <dbReference type="EMBL" id="KZT22577.1"/>
    </source>
</evidence>
<dbReference type="SUPFAM" id="SSF47676">
    <property type="entry name" value="Conserved domain common to transcription factors TFIIS, elongin A, CRSP70"/>
    <property type="match status" value="1"/>
</dbReference>
<feature type="compositionally biased region" description="Low complexity" evidence="1">
    <location>
        <begin position="402"/>
        <end position="411"/>
    </location>
</feature>
<gene>
    <name evidence="3" type="ORF">NEOLEDRAFT_1149950</name>
</gene>
<dbReference type="Proteomes" id="UP000076761">
    <property type="component" value="Unassembled WGS sequence"/>
</dbReference>
<feature type="region of interest" description="Disordered" evidence="1">
    <location>
        <begin position="107"/>
        <end position="243"/>
    </location>
</feature>
<dbReference type="Gene3D" id="2.30.30.140">
    <property type="match status" value="1"/>
</dbReference>
<keyword evidence="4" id="KW-1185">Reference proteome</keyword>
<dbReference type="OrthoDB" id="62853at2759"/>
<accession>A0A165QLA6</accession>
<feature type="domain" description="PWWP" evidence="2">
    <location>
        <begin position="15"/>
        <end position="69"/>
    </location>
</feature>
<dbReference type="CDD" id="cd05840">
    <property type="entry name" value="PWWP_ScIOC4-like"/>
    <property type="match status" value="1"/>
</dbReference>
<evidence type="ECO:0000313" key="4">
    <source>
        <dbReference type="Proteomes" id="UP000076761"/>
    </source>
</evidence>
<dbReference type="AlphaFoldDB" id="A0A165QLA6"/>
<dbReference type="InterPro" id="IPR035503">
    <property type="entry name" value="IOC4-like_PWWP"/>
</dbReference>
<dbReference type="STRING" id="1314782.A0A165QLA6"/>
<feature type="region of interest" description="Disordered" evidence="1">
    <location>
        <begin position="330"/>
        <end position="417"/>
    </location>
</feature>
<feature type="compositionally biased region" description="Basic residues" evidence="1">
    <location>
        <begin position="175"/>
        <end position="187"/>
    </location>
</feature>
<evidence type="ECO:0000259" key="2">
    <source>
        <dbReference type="PROSITE" id="PS50812"/>
    </source>
</evidence>
<feature type="compositionally biased region" description="Acidic residues" evidence="1">
    <location>
        <begin position="121"/>
        <end position="141"/>
    </location>
</feature>
<evidence type="ECO:0000256" key="1">
    <source>
        <dbReference type="SAM" id="MobiDB-lite"/>
    </source>
</evidence>
<proteinExistence type="predicted"/>
<feature type="compositionally biased region" description="Basic and acidic residues" evidence="1">
    <location>
        <begin position="107"/>
        <end position="120"/>
    </location>
</feature>
<feature type="compositionally biased region" description="Acidic residues" evidence="1">
    <location>
        <begin position="195"/>
        <end position="206"/>
    </location>
</feature>
<protein>
    <submittedName>
        <fullName evidence="3">Tudor/PWWP/MBT</fullName>
    </submittedName>
</protein>
<dbReference type="Gene3D" id="1.20.930.10">
    <property type="entry name" value="Conserved domain common to transcription factors TFIIS, elongin A, CRSP70"/>
    <property type="match status" value="1"/>
</dbReference>
<dbReference type="FunCoup" id="A0A165QLA6">
    <property type="interactions" value="176"/>
</dbReference>
<dbReference type="InterPro" id="IPR000313">
    <property type="entry name" value="PWWP_dom"/>
</dbReference>